<evidence type="ECO:0000313" key="1">
    <source>
        <dbReference type="EMBL" id="KAI3749172.1"/>
    </source>
</evidence>
<comment type="caution">
    <text evidence="1">The sequence shown here is derived from an EMBL/GenBank/DDBJ whole genome shotgun (WGS) entry which is preliminary data.</text>
</comment>
<sequence>MDGLSFNAWIFGISAPIAEASETHTNPFHITTFRTTTTAAFSSEKSPSPSLPKTGSWSFPMRYSLTSLISSYYNRFSTVIEEENVLEDEKVESDMNENWVLRVLQVRSFWKADGDVQVNNHVENEKDLDNEASIDEECDACRVDNKDNDKLKFDKKSFSKLLCTVSLADARLYAQMAYLGSLSYTIPKIKLGNLLKRHKLRYVTSSLEKKVEMGAKAKKEKSSEEVQHVECTNTQTSAKDQVKQSVVDDLNSLCSSSPCEWFICDDDDEGSTRYFVIQGSESIASWQANILFEPIQFEAQDVIVHRGIYEAAKVVYEQLLPHVHEHLQRHGKHSTIRLTGHSLGGSLSLLVNLMLLIRDQVPRSCLLPVITFGAPWVMCGGDRLLHNLGLPRNHLQGITMHRDIVPRAFSCNYPARVADLLKAVNGNFRNHPCLNNQNLLYAPMGEFLILQPDAKVSPSHDLLPSGSGLYVLRCEGGDAKKQIVAAQSVFLNTPHPLEILRDRCAYGSEGGIQRDHDVETYLISIRTVIRQELNRIRRRRQQHVWWQLVRVNQSELHLFLYGGRECLKWLRVVVASNHMHLLSFLRWLIMEACNWIIRR</sequence>
<reference evidence="1 2" key="2">
    <citation type="journal article" date="2022" name="Mol. Ecol. Resour.">
        <title>The genomes of chicory, endive, great burdock and yacon provide insights into Asteraceae paleo-polyploidization history and plant inulin production.</title>
        <authorList>
            <person name="Fan W."/>
            <person name="Wang S."/>
            <person name="Wang H."/>
            <person name="Wang A."/>
            <person name="Jiang F."/>
            <person name="Liu H."/>
            <person name="Zhao H."/>
            <person name="Xu D."/>
            <person name="Zhang Y."/>
        </authorList>
    </citation>
    <scope>NUCLEOTIDE SEQUENCE [LARGE SCALE GENOMIC DNA]</scope>
    <source>
        <strain evidence="2">cv. Punajuju</strain>
        <tissue evidence="1">Leaves</tissue>
    </source>
</reference>
<organism evidence="1 2">
    <name type="scientific">Cichorium intybus</name>
    <name type="common">Chicory</name>
    <dbReference type="NCBI Taxonomy" id="13427"/>
    <lineage>
        <taxon>Eukaryota</taxon>
        <taxon>Viridiplantae</taxon>
        <taxon>Streptophyta</taxon>
        <taxon>Embryophyta</taxon>
        <taxon>Tracheophyta</taxon>
        <taxon>Spermatophyta</taxon>
        <taxon>Magnoliopsida</taxon>
        <taxon>eudicotyledons</taxon>
        <taxon>Gunneridae</taxon>
        <taxon>Pentapetalae</taxon>
        <taxon>asterids</taxon>
        <taxon>campanulids</taxon>
        <taxon>Asterales</taxon>
        <taxon>Asteraceae</taxon>
        <taxon>Cichorioideae</taxon>
        <taxon>Cichorieae</taxon>
        <taxon>Cichoriinae</taxon>
        <taxon>Cichorium</taxon>
    </lineage>
</organism>
<gene>
    <name evidence="1" type="ORF">L2E82_19779</name>
</gene>
<reference evidence="2" key="1">
    <citation type="journal article" date="2022" name="Mol. Ecol. Resour.">
        <title>The genomes of chicory, endive, great burdock and yacon provide insights into Asteraceae palaeo-polyploidization history and plant inulin production.</title>
        <authorList>
            <person name="Fan W."/>
            <person name="Wang S."/>
            <person name="Wang H."/>
            <person name="Wang A."/>
            <person name="Jiang F."/>
            <person name="Liu H."/>
            <person name="Zhao H."/>
            <person name="Xu D."/>
            <person name="Zhang Y."/>
        </authorList>
    </citation>
    <scope>NUCLEOTIDE SEQUENCE [LARGE SCALE GENOMIC DNA]</scope>
    <source>
        <strain evidence="2">cv. Punajuju</strain>
    </source>
</reference>
<name>A0ACB9DSA3_CICIN</name>
<evidence type="ECO:0000313" key="2">
    <source>
        <dbReference type="Proteomes" id="UP001055811"/>
    </source>
</evidence>
<dbReference type="EMBL" id="CM042012">
    <property type="protein sequence ID" value="KAI3749172.1"/>
    <property type="molecule type" value="Genomic_DNA"/>
</dbReference>
<keyword evidence="2" id="KW-1185">Reference proteome</keyword>
<dbReference type="Proteomes" id="UP001055811">
    <property type="component" value="Linkage Group LG04"/>
</dbReference>
<protein>
    <submittedName>
        <fullName evidence="1">Uncharacterized protein</fullName>
    </submittedName>
</protein>
<proteinExistence type="predicted"/>
<accession>A0ACB9DSA3</accession>